<evidence type="ECO:0000256" key="10">
    <source>
        <dbReference type="ARBA" id="ARBA00023186"/>
    </source>
</evidence>
<dbReference type="Pfam" id="PF02953">
    <property type="entry name" value="zf-Tim10_DDP"/>
    <property type="match status" value="1"/>
</dbReference>
<evidence type="ECO:0000313" key="15">
    <source>
        <dbReference type="Proteomes" id="UP000663852"/>
    </source>
</evidence>
<dbReference type="InterPro" id="IPR004217">
    <property type="entry name" value="Tim10-like"/>
</dbReference>
<dbReference type="GO" id="GO:0015031">
    <property type="term" value="P:protein transport"/>
    <property type="evidence" value="ECO:0007669"/>
    <property type="project" value="UniProtKB-KW"/>
</dbReference>
<evidence type="ECO:0000259" key="11">
    <source>
        <dbReference type="SMART" id="SM01022"/>
    </source>
</evidence>
<keyword evidence="5" id="KW-0862">Zinc</keyword>
<keyword evidence="14" id="KW-1185">Reference proteome</keyword>
<dbReference type="GO" id="GO:0045039">
    <property type="term" value="P:protein insertion into mitochondrial inner membrane"/>
    <property type="evidence" value="ECO:0007669"/>
    <property type="project" value="UniProtKB-ARBA"/>
</dbReference>
<evidence type="ECO:0000256" key="8">
    <source>
        <dbReference type="ARBA" id="ARBA00023128"/>
    </source>
</evidence>
<dbReference type="Gene3D" id="1.10.287.810">
    <property type="entry name" value="Mitochondrial import inner membrane translocase subunit tim13 like domains"/>
    <property type="match status" value="1"/>
</dbReference>
<reference evidence="12" key="1">
    <citation type="submission" date="2021-02" db="EMBL/GenBank/DDBJ databases">
        <authorList>
            <person name="Nowell W R."/>
        </authorList>
    </citation>
    <scope>NUCLEOTIDE SEQUENCE</scope>
</reference>
<keyword evidence="8" id="KW-0496">Mitochondrion</keyword>
<dbReference type="PANTHER" id="PTHR12963">
    <property type="entry name" value="THYROID RECEPTOR INTERACTING PROTEIN RELATED"/>
    <property type="match status" value="1"/>
</dbReference>
<feature type="domain" description="ASCH" evidence="11">
    <location>
        <begin position="390"/>
        <end position="493"/>
    </location>
</feature>
<dbReference type="InterPro" id="IPR009349">
    <property type="entry name" value="TRIP4/RQT4_C2HC5_Znf"/>
</dbReference>
<evidence type="ECO:0000256" key="7">
    <source>
        <dbReference type="ARBA" id="ARBA00023010"/>
    </source>
</evidence>
<evidence type="ECO:0000313" key="13">
    <source>
        <dbReference type="EMBL" id="CAF1582512.1"/>
    </source>
</evidence>
<evidence type="ECO:0000256" key="4">
    <source>
        <dbReference type="ARBA" id="ARBA00022723"/>
    </source>
</evidence>
<dbReference type="AlphaFoldDB" id="A0A813VTV9"/>
<dbReference type="Pfam" id="PF23134">
    <property type="entry name" value="TRIP4_3rd"/>
    <property type="match status" value="1"/>
</dbReference>
<sequence>MSLDAQKLDGSQRQQIMMSVQQQLALQNAQELLQKLSDKCFKACVAKPGSSLSSSEQKCITSCSDRYMDAWNIVSRTYAERIKREQFVKKKRMPVGQKKKAKYINVFSNEGKERTTVRLPGRNSCECQASKHKLIGNCLKCGRIVCEQEGSGPCFFCGNLVCTREERQSILSGTRDGKKLEQQLLARQVPNQDASNLSSTTDPSSQLSLNDIANAIAFKNKLIEFDRTSAQRTKVIDDASDYFDSNNKWLSTQQRAKLEKLRKQMDEKKDPKNRKITIDFAGRRITTDSGASNDRFYDEAQAVHENDQYELESDRSQQQQLPIWDENDDNDLINHNLPESLDAPQWVEQKSSDRSTLAPISQTTIEDRDRERLRIQDKELMQMVDDGRCLTMHQPWASLLVRGIKMHEGRSWYTSHRGRLWIHAASKEPDPQTVAELETFYRSRNDRELDFPTDYPTSVLLGCVDVIDCLDRESYEEQYPGGESECEYVFICENPQELMFKLPMRGHQKIYKLDSQAHQAAKKILLRRTD</sequence>
<dbReference type="GO" id="GO:0180022">
    <property type="term" value="C:RQC-trigger complex"/>
    <property type="evidence" value="ECO:0007669"/>
    <property type="project" value="InterPro"/>
</dbReference>
<evidence type="ECO:0000256" key="1">
    <source>
        <dbReference type="ARBA" id="ARBA00004173"/>
    </source>
</evidence>
<protein>
    <recommendedName>
        <fullName evidence="11">ASCH domain-containing protein</fullName>
    </recommendedName>
</protein>
<organism evidence="12 15">
    <name type="scientific">Adineta ricciae</name>
    <name type="common">Rotifer</name>
    <dbReference type="NCBI Taxonomy" id="249248"/>
    <lineage>
        <taxon>Eukaryota</taxon>
        <taxon>Metazoa</taxon>
        <taxon>Spiralia</taxon>
        <taxon>Gnathifera</taxon>
        <taxon>Rotifera</taxon>
        <taxon>Eurotatoria</taxon>
        <taxon>Bdelloidea</taxon>
        <taxon>Adinetida</taxon>
        <taxon>Adinetidae</taxon>
        <taxon>Adineta</taxon>
    </lineage>
</organism>
<dbReference type="InterPro" id="IPR039128">
    <property type="entry name" value="TRIP4-like"/>
</dbReference>
<dbReference type="InterPro" id="IPR056993">
    <property type="entry name" value="TRIP4_3rd_dom"/>
</dbReference>
<dbReference type="SUPFAM" id="SSF88697">
    <property type="entry name" value="PUA domain-like"/>
    <property type="match status" value="1"/>
</dbReference>
<dbReference type="EMBL" id="CAJNOR010006002">
    <property type="protein sequence ID" value="CAF1582512.1"/>
    <property type="molecule type" value="Genomic_DNA"/>
</dbReference>
<keyword evidence="10" id="KW-0143">Chaperone</keyword>
<evidence type="ECO:0000256" key="9">
    <source>
        <dbReference type="ARBA" id="ARBA00023157"/>
    </source>
</evidence>
<dbReference type="InterPro" id="IPR035427">
    <property type="entry name" value="Tim10-like_dom_sf"/>
</dbReference>
<dbReference type="SMART" id="SM01022">
    <property type="entry name" value="ASCH"/>
    <property type="match status" value="1"/>
</dbReference>
<comment type="caution">
    <text evidence="12">The sequence shown here is derived from an EMBL/GenBank/DDBJ whole genome shotgun (WGS) entry which is preliminary data.</text>
</comment>
<proteinExistence type="inferred from homology"/>
<dbReference type="OrthoDB" id="338816at2759"/>
<dbReference type="GO" id="GO:0005634">
    <property type="term" value="C:nucleus"/>
    <property type="evidence" value="ECO:0007669"/>
    <property type="project" value="InterPro"/>
</dbReference>
<comment type="similarity">
    <text evidence="2">Belongs to the small Tim family.</text>
</comment>
<gene>
    <name evidence="12" type="ORF">EDS130_LOCUS7090</name>
    <name evidence="13" type="ORF">XAT740_LOCUS45663</name>
</gene>
<dbReference type="GO" id="GO:0042719">
    <property type="term" value="C:mitochondrial intermembrane space chaperone complex"/>
    <property type="evidence" value="ECO:0007669"/>
    <property type="project" value="UniProtKB-ARBA"/>
</dbReference>
<dbReference type="CDD" id="cd06554">
    <property type="entry name" value="ASCH_ASC-1_like"/>
    <property type="match status" value="1"/>
</dbReference>
<evidence type="ECO:0000313" key="12">
    <source>
        <dbReference type="EMBL" id="CAF0846370.1"/>
    </source>
</evidence>
<evidence type="ECO:0000256" key="5">
    <source>
        <dbReference type="ARBA" id="ARBA00022833"/>
    </source>
</evidence>
<dbReference type="FunFam" id="2.30.130.30:FF:000002">
    <property type="entry name" value="Activating signal cointegrator 1"/>
    <property type="match status" value="1"/>
</dbReference>
<dbReference type="FunFam" id="1.10.287.810:FF:000001">
    <property type="entry name" value="mitochondrial import inner membrane translocase subunit TIM13"/>
    <property type="match status" value="1"/>
</dbReference>
<dbReference type="SUPFAM" id="SSF144122">
    <property type="entry name" value="Tim10-like"/>
    <property type="match status" value="1"/>
</dbReference>
<evidence type="ECO:0000256" key="3">
    <source>
        <dbReference type="ARBA" id="ARBA00022448"/>
    </source>
</evidence>
<dbReference type="Proteomes" id="UP000663828">
    <property type="component" value="Unassembled WGS sequence"/>
</dbReference>
<dbReference type="GO" id="GO:0072344">
    <property type="term" value="P:rescue of stalled ribosome"/>
    <property type="evidence" value="ECO:0007669"/>
    <property type="project" value="InterPro"/>
</dbReference>
<keyword evidence="4" id="KW-0479">Metal-binding</keyword>
<dbReference type="InterPro" id="IPR015947">
    <property type="entry name" value="PUA-like_sf"/>
</dbReference>
<evidence type="ECO:0000256" key="2">
    <source>
        <dbReference type="ARBA" id="ARBA00006720"/>
    </source>
</evidence>
<keyword evidence="6" id="KW-0653">Protein transport</keyword>
<dbReference type="EMBL" id="CAJNOJ010000021">
    <property type="protein sequence ID" value="CAF0846370.1"/>
    <property type="molecule type" value="Genomic_DNA"/>
</dbReference>
<accession>A0A813VTV9</accession>
<dbReference type="InterPro" id="IPR007374">
    <property type="entry name" value="ASCH_domain"/>
</dbReference>
<keyword evidence="7" id="KW-0811">Translocation</keyword>
<evidence type="ECO:0000256" key="6">
    <source>
        <dbReference type="ARBA" id="ARBA00022927"/>
    </source>
</evidence>
<dbReference type="Proteomes" id="UP000663852">
    <property type="component" value="Unassembled WGS sequence"/>
</dbReference>
<comment type="subcellular location">
    <subcellularLocation>
        <location evidence="1">Mitochondrion</location>
    </subcellularLocation>
</comment>
<dbReference type="Pfam" id="PF06221">
    <property type="entry name" value="zf-C2HC5"/>
    <property type="match status" value="1"/>
</dbReference>
<dbReference type="GO" id="GO:0008270">
    <property type="term" value="F:zinc ion binding"/>
    <property type="evidence" value="ECO:0007669"/>
    <property type="project" value="InterPro"/>
</dbReference>
<name>A0A813VTV9_ADIRI</name>
<keyword evidence="9" id="KW-1015">Disulfide bond</keyword>
<keyword evidence="3" id="KW-0813">Transport</keyword>
<dbReference type="Pfam" id="PF04266">
    <property type="entry name" value="ASCH"/>
    <property type="match status" value="1"/>
</dbReference>
<evidence type="ECO:0000313" key="14">
    <source>
        <dbReference type="Proteomes" id="UP000663828"/>
    </source>
</evidence>
<dbReference type="Gene3D" id="2.30.130.30">
    <property type="entry name" value="Hypothetical protein"/>
    <property type="match status" value="1"/>
</dbReference>
<dbReference type="PANTHER" id="PTHR12963:SF4">
    <property type="entry name" value="ACTIVATING SIGNAL COINTEGRATOR 1"/>
    <property type="match status" value="1"/>
</dbReference>